<dbReference type="InterPro" id="IPR046341">
    <property type="entry name" value="SET_dom_sf"/>
</dbReference>
<evidence type="ECO:0000313" key="4">
    <source>
        <dbReference type="Proteomes" id="UP001178507"/>
    </source>
</evidence>
<dbReference type="EMBL" id="CAUJNA010002201">
    <property type="protein sequence ID" value="CAJ1391013.1"/>
    <property type="molecule type" value="Genomic_DNA"/>
</dbReference>
<feature type="region of interest" description="Disordered" evidence="1">
    <location>
        <begin position="1"/>
        <end position="22"/>
    </location>
</feature>
<evidence type="ECO:0000259" key="2">
    <source>
        <dbReference type="PROSITE" id="PS50280"/>
    </source>
</evidence>
<keyword evidence="4" id="KW-1185">Reference proteome</keyword>
<name>A0AA36N3I2_9DINO</name>
<organism evidence="3 4">
    <name type="scientific">Effrenium voratum</name>
    <dbReference type="NCBI Taxonomy" id="2562239"/>
    <lineage>
        <taxon>Eukaryota</taxon>
        <taxon>Sar</taxon>
        <taxon>Alveolata</taxon>
        <taxon>Dinophyceae</taxon>
        <taxon>Suessiales</taxon>
        <taxon>Symbiodiniaceae</taxon>
        <taxon>Effrenium</taxon>
    </lineage>
</organism>
<dbReference type="GO" id="GO:0016279">
    <property type="term" value="F:protein-lysine N-methyltransferase activity"/>
    <property type="evidence" value="ECO:0007669"/>
    <property type="project" value="TreeGrafter"/>
</dbReference>
<accession>A0AA36N3I2</accession>
<sequence length="377" mass="41134">MARKKGDCEKRPRTGPRLPAATSTACAFEPLRRLLGAPQELRRTQAQVPGIVVDQAVVSGTVLLRVPRDCHFCRPRCQEEMPNVYDACEALPSADPEKRAEAADALCMARLLLDAQQPKGNRSLAVPVVWQAMADALLVAEDFSEHPYMAAMQGRCPDGPPSAEKELISAQAQYVRTVYSCLRALDTAEVPEELDEGLFLLSWLLLLSRRFAGPEGSTLVPGVDFLNHSSQPNASSDWDEDSGAIVVTTLQDLKPGDEVLISYGCLSNPLLFRTYGFTLPCALEPTWTCTFGQAELAEVCNATPELEGLPNLHLDAKLVTQELAQLLQAWPGAGQALRALLARRLAKTPPESRRQLQNRPALSGHAERVAFSEMLGL</sequence>
<protein>
    <recommendedName>
        <fullName evidence="2">SET domain-containing protein</fullName>
    </recommendedName>
</protein>
<dbReference type="PANTHER" id="PTHR13271:SF137">
    <property type="entry name" value="SET DOMAIN-CONTAINING PROTEIN"/>
    <property type="match status" value="1"/>
</dbReference>
<comment type="caution">
    <text evidence="3">The sequence shown here is derived from an EMBL/GenBank/DDBJ whole genome shotgun (WGS) entry which is preliminary data.</text>
</comment>
<dbReference type="Proteomes" id="UP001178507">
    <property type="component" value="Unassembled WGS sequence"/>
</dbReference>
<proteinExistence type="predicted"/>
<dbReference type="InterPro" id="IPR001214">
    <property type="entry name" value="SET_dom"/>
</dbReference>
<dbReference type="SUPFAM" id="SSF82199">
    <property type="entry name" value="SET domain"/>
    <property type="match status" value="1"/>
</dbReference>
<dbReference type="PANTHER" id="PTHR13271">
    <property type="entry name" value="UNCHARACTERIZED PUTATIVE METHYLTRANSFERASE"/>
    <property type="match status" value="1"/>
</dbReference>
<dbReference type="Gene3D" id="3.90.1410.10">
    <property type="entry name" value="set domain protein methyltransferase, domain 1"/>
    <property type="match status" value="1"/>
</dbReference>
<dbReference type="InterPro" id="IPR050600">
    <property type="entry name" value="SETD3_SETD6_MTase"/>
</dbReference>
<evidence type="ECO:0000313" key="3">
    <source>
        <dbReference type="EMBL" id="CAJ1391013.1"/>
    </source>
</evidence>
<evidence type="ECO:0000256" key="1">
    <source>
        <dbReference type="SAM" id="MobiDB-lite"/>
    </source>
</evidence>
<dbReference type="Pfam" id="PF00856">
    <property type="entry name" value="SET"/>
    <property type="match status" value="1"/>
</dbReference>
<reference evidence="3" key="1">
    <citation type="submission" date="2023-08" db="EMBL/GenBank/DDBJ databases">
        <authorList>
            <person name="Chen Y."/>
            <person name="Shah S."/>
            <person name="Dougan E. K."/>
            <person name="Thang M."/>
            <person name="Chan C."/>
        </authorList>
    </citation>
    <scope>NUCLEOTIDE SEQUENCE</scope>
</reference>
<feature type="compositionally biased region" description="Basic and acidic residues" evidence="1">
    <location>
        <begin position="1"/>
        <end position="12"/>
    </location>
</feature>
<dbReference type="CDD" id="cd10527">
    <property type="entry name" value="SET_LSMT"/>
    <property type="match status" value="1"/>
</dbReference>
<gene>
    <name evidence="3" type="ORF">EVOR1521_LOCUS16286</name>
</gene>
<dbReference type="PROSITE" id="PS50280">
    <property type="entry name" value="SET"/>
    <property type="match status" value="1"/>
</dbReference>
<feature type="domain" description="SET" evidence="2">
    <location>
        <begin position="37"/>
        <end position="264"/>
    </location>
</feature>
<dbReference type="AlphaFoldDB" id="A0AA36N3I2"/>